<keyword evidence="6" id="KW-1185">Reference proteome</keyword>
<comment type="caution">
    <text evidence="5">The sequence shown here is derived from an EMBL/GenBank/DDBJ whole genome shotgun (WGS) entry which is preliminary data.</text>
</comment>
<protein>
    <recommendedName>
        <fullName evidence="4">Dickkopf-related protein 1/2/4 C-terminal subdomain 1 domain-containing protein</fullName>
    </recommendedName>
</protein>
<dbReference type="EMBL" id="JAGEUA010000005">
    <property type="protein sequence ID" value="KAL0978943.1"/>
    <property type="molecule type" value="Genomic_DNA"/>
</dbReference>
<evidence type="ECO:0000313" key="6">
    <source>
        <dbReference type="Proteomes" id="UP001557470"/>
    </source>
</evidence>
<evidence type="ECO:0000256" key="3">
    <source>
        <dbReference type="ARBA" id="ARBA00022729"/>
    </source>
</evidence>
<dbReference type="Proteomes" id="UP001557470">
    <property type="component" value="Unassembled WGS sequence"/>
</dbReference>
<evidence type="ECO:0000259" key="4">
    <source>
        <dbReference type="Pfam" id="PF21481"/>
    </source>
</evidence>
<dbReference type="Pfam" id="PF21481">
    <property type="entry name" value="DIKK1-2-4_C-subdom1"/>
    <property type="match status" value="1"/>
</dbReference>
<name>A0ABD0WUL9_UMBPY</name>
<keyword evidence="3" id="KW-0732">Signal</keyword>
<organism evidence="5 6">
    <name type="scientific">Umbra pygmaea</name>
    <name type="common">Eastern mudminnow</name>
    <dbReference type="NCBI Taxonomy" id="75934"/>
    <lineage>
        <taxon>Eukaryota</taxon>
        <taxon>Metazoa</taxon>
        <taxon>Chordata</taxon>
        <taxon>Craniata</taxon>
        <taxon>Vertebrata</taxon>
        <taxon>Euteleostomi</taxon>
        <taxon>Actinopterygii</taxon>
        <taxon>Neopterygii</taxon>
        <taxon>Teleostei</taxon>
        <taxon>Protacanthopterygii</taxon>
        <taxon>Esociformes</taxon>
        <taxon>Umbridae</taxon>
        <taxon>Umbra</taxon>
    </lineage>
</organism>
<keyword evidence="2" id="KW-0964">Secreted</keyword>
<dbReference type="AlphaFoldDB" id="A0ABD0WUL9"/>
<accession>A0ABD0WUL9</accession>
<dbReference type="InterPro" id="IPR039863">
    <property type="entry name" value="DKK1-4"/>
</dbReference>
<dbReference type="Gene3D" id="2.10.80.10">
    <property type="entry name" value="Lipase, subunit A"/>
    <property type="match status" value="1"/>
</dbReference>
<dbReference type="InterPro" id="IPR048500">
    <property type="entry name" value="DIKK1/2/4_C-subdom1"/>
</dbReference>
<comment type="subcellular location">
    <subcellularLocation>
        <location evidence="1">Secreted</location>
    </subcellularLocation>
</comment>
<evidence type="ECO:0000313" key="5">
    <source>
        <dbReference type="EMBL" id="KAL0978943.1"/>
    </source>
</evidence>
<reference evidence="5 6" key="1">
    <citation type="submission" date="2024-06" db="EMBL/GenBank/DDBJ databases">
        <authorList>
            <person name="Pan Q."/>
            <person name="Wen M."/>
            <person name="Jouanno E."/>
            <person name="Zahm M."/>
            <person name="Klopp C."/>
            <person name="Cabau C."/>
            <person name="Louis A."/>
            <person name="Berthelot C."/>
            <person name="Parey E."/>
            <person name="Roest Crollius H."/>
            <person name="Montfort J."/>
            <person name="Robinson-Rechavi M."/>
            <person name="Bouchez O."/>
            <person name="Lampietro C."/>
            <person name="Lopez Roques C."/>
            <person name="Donnadieu C."/>
            <person name="Postlethwait J."/>
            <person name="Bobe J."/>
            <person name="Verreycken H."/>
            <person name="Guiguen Y."/>
        </authorList>
    </citation>
    <scope>NUCLEOTIDE SEQUENCE [LARGE SCALE GENOMIC DNA]</scope>
    <source>
        <strain evidence="5">Up_M1</strain>
        <tissue evidence="5">Testis</tissue>
    </source>
</reference>
<gene>
    <name evidence="5" type="ORF">UPYG_G00178210</name>
</gene>
<evidence type="ECO:0000256" key="1">
    <source>
        <dbReference type="ARBA" id="ARBA00004613"/>
    </source>
</evidence>
<dbReference type="PANTHER" id="PTHR12113">
    <property type="entry name" value="DICKKOPF3-LIKE 3"/>
    <property type="match status" value="1"/>
</dbReference>
<feature type="domain" description="Dickkopf-related protein 1/2/4 C-terminal subdomain 1" evidence="4">
    <location>
        <begin position="20"/>
        <end position="47"/>
    </location>
</feature>
<dbReference type="GO" id="GO:0005576">
    <property type="term" value="C:extracellular region"/>
    <property type="evidence" value="ECO:0007669"/>
    <property type="project" value="UniProtKB-SubCell"/>
</dbReference>
<sequence length="115" mass="13096">MEILAHPDDEKNTRKAAENAACVRSGDCEAGLCCVRYLLGKRCHRIPKEKEVCLLRGRSKLRRTVDRCDCENGLTCRAHVSRKLKGQGICVQKPNKSKRKARYVGRRREAARICE</sequence>
<proteinExistence type="predicted"/>
<evidence type="ECO:0000256" key="2">
    <source>
        <dbReference type="ARBA" id="ARBA00022525"/>
    </source>
</evidence>
<dbReference type="PANTHER" id="PTHR12113:SF6">
    <property type="entry name" value="DICKKOPF N-TERMINAL CYSTEINE-RICH DOMAIN-CONTAINING PROTEIN"/>
    <property type="match status" value="1"/>
</dbReference>